<dbReference type="SUPFAM" id="SSF48452">
    <property type="entry name" value="TPR-like"/>
    <property type="match status" value="1"/>
</dbReference>
<evidence type="ECO:0000313" key="3">
    <source>
        <dbReference type="Proteomes" id="UP000031192"/>
    </source>
</evidence>
<dbReference type="Gene3D" id="1.25.40.10">
    <property type="entry name" value="Tetratricopeptide repeat domain"/>
    <property type="match status" value="2"/>
</dbReference>
<dbReference type="Proteomes" id="UP000031192">
    <property type="component" value="Unassembled WGS sequence"/>
</dbReference>
<dbReference type="OrthoDB" id="4961540at2759"/>
<comment type="caution">
    <text evidence="2">The sequence shown here is derived from an EMBL/GenBank/DDBJ whole genome shotgun (WGS) entry which is preliminary data.</text>
</comment>
<dbReference type="InterPro" id="IPR011990">
    <property type="entry name" value="TPR-like_helical_dom_sf"/>
</dbReference>
<dbReference type="InterPro" id="IPR024983">
    <property type="entry name" value="CHAT_dom"/>
</dbReference>
<protein>
    <submittedName>
        <fullName evidence="2">TPR Domain containing protein</fullName>
    </submittedName>
</protein>
<name>A0A0B4GTZ4_METGA</name>
<dbReference type="EMBL" id="AZNH01000065">
    <property type="protein sequence ID" value="KID83167.1"/>
    <property type="molecule type" value="Genomic_DNA"/>
</dbReference>
<reference evidence="2 3" key="1">
    <citation type="journal article" date="2014" name="Proc. Natl. Acad. Sci. U.S.A.">
        <title>Trajectory and genomic determinants of fungal-pathogen speciation and host adaptation.</title>
        <authorList>
            <person name="Hu X."/>
            <person name="Xiao G."/>
            <person name="Zheng P."/>
            <person name="Shang Y."/>
            <person name="Su Y."/>
            <person name="Zhang X."/>
            <person name="Liu X."/>
            <person name="Zhan S."/>
            <person name="St Leger R.J."/>
            <person name="Wang C."/>
        </authorList>
    </citation>
    <scope>NUCLEOTIDE SEQUENCE [LARGE SCALE GENOMIC DNA]</scope>
    <source>
        <strain evidence="2 3">ARSEF 977</strain>
    </source>
</reference>
<keyword evidence="3" id="KW-1185">Reference proteome</keyword>
<sequence length="1349" mass="150507">MSNPPEVPPEIPPQRLHLATRFGQDVRLTDDLLPGTFFDDPDYFESLPWDAKTFALAVLAAGEDPQRPSVCHTQSEEFFRCYFTKNEQQYLWSAMASEAMALRWISAQHPARGRFNQHMGRLFAQKLELSGDPNDLDEAIRHTELAVQHSMWSDEELSNCLTELAYLLVKRYYLASQTTDFDKATENLDRALRLAESTTARILALTGKLDLAREVYRTSEPETRALPVDTLVLLDNLLMEAEPLTPSIGGIYRSVGNACMLLFCGPQDQIWIEKAISYLAKSIIVYSYGRSDLPARAAVEDEHAQALRKREHILSSQTVLKVLQDLIETHRSILDDRVKLARLYLDEGQNTMDPHLREKRLNDAVELMENALNVMPASFERREEVYHGCSAAHYSRFDAYKHDTDINRAIECSALASGTTVGEMSWTFAQLHSQCLLDRYEKHSQPSDLREALIAIQKATELTGGESNPIGVGNCKWIMGKIFRYMYEATSGEEQLLEAVNHFAEAARLLLEPSPSRVLALHDLGNAYSKQAIHNPDPKLLDKSIAALEESVAGMEKLHSHAPHPDLLMSYSSLGGVMLQRFRSLHLQPDLESSVRYFRKALDGLSSSDARYAPRAGNLCQALRELFEAHGEGANMNLLVEGQNLVSKALENPEILGHKLRSWLELQLADVFSVSFSSTKLPSDKENAIEYYDKAAIASPDISLTHRALAMTNKATLLKKVAENTGSEEDFKTSYDTYEEIGNMLPENHPHVWINTYNHATLAFEMHERGLGAGRHTYGNTALEKYKSVAENVSVPTDHRITAASVAAALAYEVQNDAESARNFISICLTILPKSVLLHESRVEQLKLLRKYHYVPSGAAALSLAAGDPVSVAIQRLETGRANIWDRLLRQKTSAESLAAVDESLANEFQDLQLKLSVQAMAGAGRGPTLVAPNDEKRLQRERDARKYQILSQEISKTGLIPEFMDPFNDTGHLQKLADDAPIVFINASEYRSDVLIVVKDRDPFNIQLPDFTMDTIKSQAAVFLEAQDKHSSGIEKTIGEGFSDYKSVMKWLWVSAAKPVIEAIDFSTYTRGPSGKPRVIWVATGWMTVFPIHAAGDFDKTNGSSSVHDRVVSSYTLSLKSLDFSKQRNAHRADKMDPNTDIALIVAMASTPGISNGDLNVEAEIKSFKEELEGCMRVESQCQQSSQHIMDRLKCSSIAHFACHGLIDMKDPSKSALLLQDCAVNDELRDTQPFCVWIILKIQMEKCGLVYLSACDSGTSRDLLLRDEGLHVAGAFHMAGVPHAVSTLWKVQDSVSADLSRYFYANIKNDQGTVDLHRSADALHLAVQKLRDRGEEPMIWGPFIHSGS</sequence>
<evidence type="ECO:0000259" key="1">
    <source>
        <dbReference type="Pfam" id="PF12770"/>
    </source>
</evidence>
<proteinExistence type="predicted"/>
<feature type="domain" description="CHAT" evidence="1">
    <location>
        <begin position="1050"/>
        <end position="1349"/>
    </location>
</feature>
<organism evidence="2 3">
    <name type="scientific">Metarhizium guizhouense (strain ARSEF 977)</name>
    <dbReference type="NCBI Taxonomy" id="1276136"/>
    <lineage>
        <taxon>Eukaryota</taxon>
        <taxon>Fungi</taxon>
        <taxon>Dikarya</taxon>
        <taxon>Ascomycota</taxon>
        <taxon>Pezizomycotina</taxon>
        <taxon>Sordariomycetes</taxon>
        <taxon>Hypocreomycetidae</taxon>
        <taxon>Hypocreales</taxon>
        <taxon>Clavicipitaceae</taxon>
        <taxon>Metarhizium</taxon>
    </lineage>
</organism>
<evidence type="ECO:0000313" key="2">
    <source>
        <dbReference type="EMBL" id="KID83167.1"/>
    </source>
</evidence>
<dbReference type="Pfam" id="PF12770">
    <property type="entry name" value="CHAT"/>
    <property type="match status" value="1"/>
</dbReference>
<gene>
    <name evidence="2" type="ORF">MGU_09530</name>
</gene>
<dbReference type="HOGENOM" id="CLU_001305_0_0_1"/>
<accession>A0A0B4GTZ4</accession>